<protein>
    <submittedName>
        <fullName evidence="3">Helix-turn-helix protein</fullName>
    </submittedName>
</protein>
<comment type="caution">
    <text evidence="3">The sequence shown here is derived from an EMBL/GenBank/DDBJ whole genome shotgun (WGS) entry which is preliminary data.</text>
</comment>
<organism evidence="3 4">
    <name type="scientific">Orenia marismortui</name>
    <dbReference type="NCBI Taxonomy" id="46469"/>
    <lineage>
        <taxon>Bacteria</taxon>
        <taxon>Bacillati</taxon>
        <taxon>Bacillota</taxon>
        <taxon>Clostridia</taxon>
        <taxon>Halanaerobiales</taxon>
        <taxon>Halobacteroidaceae</taxon>
        <taxon>Orenia</taxon>
    </lineage>
</organism>
<accession>A0A4R8H0M8</accession>
<dbReference type="PANTHER" id="PTHR46558:SF11">
    <property type="entry name" value="HTH-TYPE TRANSCRIPTIONAL REGULATOR XRE"/>
    <property type="match status" value="1"/>
</dbReference>
<dbReference type="Gene3D" id="1.10.260.40">
    <property type="entry name" value="lambda repressor-like DNA-binding domains"/>
    <property type="match status" value="1"/>
</dbReference>
<evidence type="ECO:0000313" key="3">
    <source>
        <dbReference type="EMBL" id="TDX52982.1"/>
    </source>
</evidence>
<keyword evidence="1" id="KW-0238">DNA-binding</keyword>
<dbReference type="AlphaFoldDB" id="A0A4R8H0M8"/>
<evidence type="ECO:0000259" key="2">
    <source>
        <dbReference type="PROSITE" id="PS50943"/>
    </source>
</evidence>
<sequence length="134" mass="15823">MNTFRHRLEEERKKKGLTQRGLAVELDIPVSEIAFYELGDKKPNLDTLNKLADLFGVSTDYLLGRSDQRQNINQQIKDVLSKDPVLHEFWEEISRREDLQLLFKQTRDLEPDSIYRVIEIIKTIEDEERMKYGG</sequence>
<name>A0A4R8H0M8_9FIRM</name>
<dbReference type="CDD" id="cd00093">
    <property type="entry name" value="HTH_XRE"/>
    <property type="match status" value="1"/>
</dbReference>
<keyword evidence="4" id="KW-1185">Reference proteome</keyword>
<dbReference type="GO" id="GO:0003677">
    <property type="term" value="F:DNA binding"/>
    <property type="evidence" value="ECO:0007669"/>
    <property type="project" value="UniProtKB-KW"/>
</dbReference>
<dbReference type="SMART" id="SM00530">
    <property type="entry name" value="HTH_XRE"/>
    <property type="match status" value="1"/>
</dbReference>
<proteinExistence type="predicted"/>
<dbReference type="RefSeq" id="WP_134115231.1">
    <property type="nucleotide sequence ID" value="NZ_SOEG01000004.1"/>
</dbReference>
<reference evidence="3 4" key="1">
    <citation type="submission" date="2019-03" db="EMBL/GenBank/DDBJ databases">
        <title>Subsurface microbial communities from deep shales in Ohio and West Virginia, USA.</title>
        <authorList>
            <person name="Wrighton K."/>
        </authorList>
    </citation>
    <scope>NUCLEOTIDE SEQUENCE [LARGE SCALE GENOMIC DNA]</scope>
    <source>
        <strain evidence="3 4">MSL 6dP</strain>
    </source>
</reference>
<dbReference type="InterPro" id="IPR010982">
    <property type="entry name" value="Lambda_DNA-bd_dom_sf"/>
</dbReference>
<dbReference type="STRING" id="926561.GCA_000379025_00443"/>
<evidence type="ECO:0000313" key="4">
    <source>
        <dbReference type="Proteomes" id="UP000295832"/>
    </source>
</evidence>
<dbReference type="PANTHER" id="PTHR46558">
    <property type="entry name" value="TRACRIPTIONAL REGULATORY PROTEIN-RELATED-RELATED"/>
    <property type="match status" value="1"/>
</dbReference>
<evidence type="ECO:0000256" key="1">
    <source>
        <dbReference type="ARBA" id="ARBA00023125"/>
    </source>
</evidence>
<feature type="domain" description="HTH cro/C1-type" evidence="2">
    <location>
        <begin position="8"/>
        <end position="62"/>
    </location>
</feature>
<dbReference type="EMBL" id="SOEG01000004">
    <property type="protein sequence ID" value="TDX52982.1"/>
    <property type="molecule type" value="Genomic_DNA"/>
</dbReference>
<gene>
    <name evidence="3" type="ORF">C7959_104110</name>
</gene>
<dbReference type="PROSITE" id="PS50943">
    <property type="entry name" value="HTH_CROC1"/>
    <property type="match status" value="1"/>
</dbReference>
<dbReference type="Pfam" id="PF01381">
    <property type="entry name" value="HTH_3"/>
    <property type="match status" value="1"/>
</dbReference>
<dbReference type="Proteomes" id="UP000295832">
    <property type="component" value="Unassembled WGS sequence"/>
</dbReference>
<dbReference type="SUPFAM" id="SSF47413">
    <property type="entry name" value="lambda repressor-like DNA-binding domains"/>
    <property type="match status" value="1"/>
</dbReference>
<dbReference type="InterPro" id="IPR001387">
    <property type="entry name" value="Cro/C1-type_HTH"/>
</dbReference>